<name>A0A1H2U2I1_9FLAO</name>
<sequence>MIKNETQYNAIMKRIDQLLEMVDDNTPEDNPEYIELMLLTDLVESYEDEHYPIERPPLDKVVEPHLALA</sequence>
<comment type="caution">
    <text evidence="1">The sequence shown here is derived from an EMBL/GenBank/DDBJ whole genome shotgun (WGS) entry which is preliminary data.</text>
</comment>
<dbReference type="RefSeq" id="WP_009640488.1">
    <property type="nucleotide sequence ID" value="NZ_FNND01000002.1"/>
</dbReference>
<proteinExistence type="predicted"/>
<accession>A0A1H2U2I1</accession>
<dbReference type="EMBL" id="FNND01000002">
    <property type="protein sequence ID" value="SDW50415.1"/>
    <property type="molecule type" value="Genomic_DNA"/>
</dbReference>
<dbReference type="AlphaFoldDB" id="A0A1H2U2I1"/>
<dbReference type="GeneID" id="85016490"/>
<protein>
    <submittedName>
        <fullName evidence="1">HTH-type transcriptional regulator / antitoxin HigA</fullName>
    </submittedName>
</protein>
<evidence type="ECO:0000313" key="2">
    <source>
        <dbReference type="Proteomes" id="UP000182771"/>
    </source>
</evidence>
<reference evidence="1 2" key="1">
    <citation type="submission" date="2016-10" db="EMBL/GenBank/DDBJ databases">
        <authorList>
            <person name="Varghese N."/>
            <person name="Submissions S."/>
        </authorList>
    </citation>
    <scope>NUCLEOTIDE SEQUENCE [LARGE SCALE GENOMIC DNA]</scope>
    <source>
        <strain evidence="1 2">DSM 11449</strain>
    </source>
</reference>
<dbReference type="OrthoDB" id="9796786at2"/>
<gene>
    <name evidence="1" type="ORF">SAMN05444420_102401</name>
</gene>
<dbReference type="Proteomes" id="UP000182771">
    <property type="component" value="Unassembled WGS sequence"/>
</dbReference>
<evidence type="ECO:0000313" key="1">
    <source>
        <dbReference type="EMBL" id="SDW50415.1"/>
    </source>
</evidence>
<organism evidence="1 2">
    <name type="scientific">Capnocytophaga granulosa</name>
    <dbReference type="NCBI Taxonomy" id="45242"/>
    <lineage>
        <taxon>Bacteria</taxon>
        <taxon>Pseudomonadati</taxon>
        <taxon>Bacteroidota</taxon>
        <taxon>Flavobacteriia</taxon>
        <taxon>Flavobacteriales</taxon>
        <taxon>Flavobacteriaceae</taxon>
        <taxon>Capnocytophaga</taxon>
    </lineage>
</organism>
<keyword evidence="2" id="KW-1185">Reference proteome</keyword>